<dbReference type="PANTHER" id="PTHR40448:SF1">
    <property type="entry name" value="TWO-COMPONENT SENSOR HISTIDINE KINASE"/>
    <property type="match status" value="1"/>
</dbReference>
<keyword evidence="1" id="KW-0472">Membrane</keyword>
<gene>
    <name evidence="3" type="primary">comD</name>
    <name evidence="3" type="ORF">NCTC12224_00102</name>
</gene>
<feature type="transmembrane region" description="Helical" evidence="1">
    <location>
        <begin position="7"/>
        <end position="25"/>
    </location>
</feature>
<dbReference type="Pfam" id="PF14501">
    <property type="entry name" value="HATPase_c_5"/>
    <property type="match status" value="1"/>
</dbReference>
<feature type="transmembrane region" description="Helical" evidence="1">
    <location>
        <begin position="31"/>
        <end position="59"/>
    </location>
</feature>
<dbReference type="InterPro" id="IPR032834">
    <property type="entry name" value="NatK-like_C"/>
</dbReference>
<name>A0A380JZA5_9STRE</name>
<dbReference type="Proteomes" id="UP000254924">
    <property type="component" value="Unassembled WGS sequence"/>
</dbReference>
<organism evidence="3 4">
    <name type="scientific">Streptococcus hyointestinalis</name>
    <dbReference type="NCBI Taxonomy" id="1337"/>
    <lineage>
        <taxon>Bacteria</taxon>
        <taxon>Bacillati</taxon>
        <taxon>Bacillota</taxon>
        <taxon>Bacilli</taxon>
        <taxon>Lactobacillales</taxon>
        <taxon>Streptococcaceae</taxon>
        <taxon>Streptococcus</taxon>
    </lineage>
</organism>
<reference evidence="3 4" key="1">
    <citation type="submission" date="2018-06" db="EMBL/GenBank/DDBJ databases">
        <authorList>
            <consortium name="Pathogen Informatics"/>
            <person name="Doyle S."/>
        </authorList>
    </citation>
    <scope>NUCLEOTIDE SEQUENCE [LARGE SCALE GENOMIC DNA]</scope>
    <source>
        <strain evidence="3 4">NCTC12224</strain>
    </source>
</reference>
<evidence type="ECO:0000256" key="1">
    <source>
        <dbReference type="SAM" id="Phobius"/>
    </source>
</evidence>
<keyword evidence="1" id="KW-0812">Transmembrane</keyword>
<dbReference type="SUPFAM" id="SSF55874">
    <property type="entry name" value="ATPase domain of HSP90 chaperone/DNA topoisomerase II/histidine kinase"/>
    <property type="match status" value="1"/>
</dbReference>
<feature type="transmembrane region" description="Helical" evidence="1">
    <location>
        <begin position="80"/>
        <end position="102"/>
    </location>
</feature>
<keyword evidence="3" id="KW-0808">Transferase</keyword>
<dbReference type="InterPro" id="IPR036890">
    <property type="entry name" value="HATPase_C_sf"/>
</dbReference>
<dbReference type="OrthoDB" id="1656061at2"/>
<dbReference type="GO" id="GO:0042802">
    <property type="term" value="F:identical protein binding"/>
    <property type="evidence" value="ECO:0007669"/>
    <property type="project" value="TreeGrafter"/>
</dbReference>
<evidence type="ECO:0000259" key="2">
    <source>
        <dbReference type="Pfam" id="PF14501"/>
    </source>
</evidence>
<feature type="transmembrane region" description="Helical" evidence="1">
    <location>
        <begin position="150"/>
        <end position="172"/>
    </location>
</feature>
<sequence>MELIFKNWNFFAHIVVVLLLYQQISGNRFRWYWFIILPLTFRALFFVIPPLAYIIYFFYLPIYSVYLNKYDKRMLDIFHGLYPIVVESLFGRVLAFYLFPILGFAPKIISTDGRINFLIEILIFPLYYYLTKLVKIDFDNLKRGVEKNYLNRFFVLINLSMIVYLFALQFLVIGEKFIPHALEYREHLVGAYVVMFFVMLIYLNSTFTEKLEEELLYQKDKQLEELSVYSQHIESLYDEIRSFRHDYINILTSIQTGIELKDIDAIQDVYQNVLAKTKKNFSDSRYDFANLTKITNPAVKSVISAKLLEAQNKGINYHIEVDEKTRLANMDTLDFITILSILLDNAIEATELADKPSLFFAIFEEKGVEIVIVENSTVQDKIDISNIFNRGFSSKGEARGIGLANVQSILDKYPAISIKTKSGNHSFKQLIEMRKI</sequence>
<dbReference type="AlphaFoldDB" id="A0A380JZA5"/>
<keyword evidence="3" id="KW-0418">Kinase</keyword>
<feature type="domain" description="Sensor histidine kinase NatK-like C-terminal" evidence="2">
    <location>
        <begin position="330"/>
        <end position="432"/>
    </location>
</feature>
<keyword evidence="1" id="KW-1133">Transmembrane helix</keyword>
<dbReference type="EC" id="2.7.13.3" evidence="3"/>
<accession>A0A380JZA5</accession>
<protein>
    <submittedName>
        <fullName evidence="3">Histidine protein kinase ComD</fullName>
        <ecNumber evidence="3">2.7.13.3</ecNumber>
    </submittedName>
</protein>
<dbReference type="GO" id="GO:0004673">
    <property type="term" value="F:protein histidine kinase activity"/>
    <property type="evidence" value="ECO:0007669"/>
    <property type="project" value="UniProtKB-EC"/>
</dbReference>
<proteinExistence type="predicted"/>
<dbReference type="EMBL" id="UHFN01000002">
    <property type="protein sequence ID" value="SUN58078.1"/>
    <property type="molecule type" value="Genomic_DNA"/>
</dbReference>
<keyword evidence="4" id="KW-1185">Reference proteome</keyword>
<dbReference type="PANTHER" id="PTHR40448">
    <property type="entry name" value="TWO-COMPONENT SENSOR HISTIDINE KINASE"/>
    <property type="match status" value="1"/>
</dbReference>
<feature type="transmembrane region" description="Helical" evidence="1">
    <location>
        <begin position="184"/>
        <end position="203"/>
    </location>
</feature>
<evidence type="ECO:0000313" key="3">
    <source>
        <dbReference type="EMBL" id="SUN58078.1"/>
    </source>
</evidence>
<feature type="transmembrane region" description="Helical" evidence="1">
    <location>
        <begin position="114"/>
        <end position="130"/>
    </location>
</feature>
<evidence type="ECO:0000313" key="4">
    <source>
        <dbReference type="Proteomes" id="UP000254924"/>
    </source>
</evidence>
<dbReference type="Gene3D" id="3.30.565.10">
    <property type="entry name" value="Histidine kinase-like ATPase, C-terminal domain"/>
    <property type="match status" value="1"/>
</dbReference>